<evidence type="ECO:0000313" key="2">
    <source>
        <dbReference type="EMBL" id="KAK9932411.1"/>
    </source>
</evidence>
<feature type="compositionally biased region" description="Pro residues" evidence="1">
    <location>
        <begin position="25"/>
        <end position="36"/>
    </location>
</feature>
<dbReference type="EMBL" id="JBEDUW010000004">
    <property type="protein sequence ID" value="KAK9932411.1"/>
    <property type="molecule type" value="Genomic_DNA"/>
</dbReference>
<keyword evidence="3" id="KW-1185">Reference proteome</keyword>
<dbReference type="Proteomes" id="UP001457282">
    <property type="component" value="Unassembled WGS sequence"/>
</dbReference>
<evidence type="ECO:0000313" key="3">
    <source>
        <dbReference type="Proteomes" id="UP001457282"/>
    </source>
</evidence>
<feature type="region of interest" description="Disordered" evidence="1">
    <location>
        <begin position="1"/>
        <end position="95"/>
    </location>
</feature>
<accession>A0AAW1X8G4</accession>
<proteinExistence type="predicted"/>
<feature type="compositionally biased region" description="Basic residues" evidence="1">
    <location>
        <begin position="1"/>
        <end position="19"/>
    </location>
</feature>
<evidence type="ECO:0000256" key="1">
    <source>
        <dbReference type="SAM" id="MobiDB-lite"/>
    </source>
</evidence>
<gene>
    <name evidence="2" type="ORF">M0R45_019650</name>
</gene>
<comment type="caution">
    <text evidence="2">The sequence shown here is derived from an EMBL/GenBank/DDBJ whole genome shotgun (WGS) entry which is preliminary data.</text>
</comment>
<protein>
    <submittedName>
        <fullName evidence="2">Uncharacterized protein</fullName>
    </submittedName>
</protein>
<dbReference type="AlphaFoldDB" id="A0AAW1X8G4"/>
<sequence length="95" mass="10231">MLRRSQPRSNSKLKTKKNSNKLVNVPPPLAQLPQPPLSSTTSTVPNILTPKKRTASDSLQSPALGALSHPPPPILRRKPSLRSDPQGAGSAGRRR</sequence>
<name>A0AAW1X8G4_RUBAR</name>
<reference evidence="2 3" key="1">
    <citation type="journal article" date="2023" name="G3 (Bethesda)">
        <title>A chromosome-length genome assembly and annotation of blackberry (Rubus argutus, cv. 'Hillquist').</title>
        <authorList>
            <person name="Bruna T."/>
            <person name="Aryal R."/>
            <person name="Dudchenko O."/>
            <person name="Sargent D.J."/>
            <person name="Mead D."/>
            <person name="Buti M."/>
            <person name="Cavallini A."/>
            <person name="Hytonen T."/>
            <person name="Andres J."/>
            <person name="Pham M."/>
            <person name="Weisz D."/>
            <person name="Mascagni F."/>
            <person name="Usai G."/>
            <person name="Natali L."/>
            <person name="Bassil N."/>
            <person name="Fernandez G.E."/>
            <person name="Lomsadze A."/>
            <person name="Armour M."/>
            <person name="Olukolu B."/>
            <person name="Poorten T."/>
            <person name="Britton C."/>
            <person name="Davik J."/>
            <person name="Ashrafi H."/>
            <person name="Aiden E.L."/>
            <person name="Borodovsky M."/>
            <person name="Worthington M."/>
        </authorList>
    </citation>
    <scope>NUCLEOTIDE SEQUENCE [LARGE SCALE GENOMIC DNA]</scope>
    <source>
        <strain evidence="2">PI 553951</strain>
    </source>
</reference>
<organism evidence="2 3">
    <name type="scientific">Rubus argutus</name>
    <name type="common">Southern blackberry</name>
    <dbReference type="NCBI Taxonomy" id="59490"/>
    <lineage>
        <taxon>Eukaryota</taxon>
        <taxon>Viridiplantae</taxon>
        <taxon>Streptophyta</taxon>
        <taxon>Embryophyta</taxon>
        <taxon>Tracheophyta</taxon>
        <taxon>Spermatophyta</taxon>
        <taxon>Magnoliopsida</taxon>
        <taxon>eudicotyledons</taxon>
        <taxon>Gunneridae</taxon>
        <taxon>Pentapetalae</taxon>
        <taxon>rosids</taxon>
        <taxon>fabids</taxon>
        <taxon>Rosales</taxon>
        <taxon>Rosaceae</taxon>
        <taxon>Rosoideae</taxon>
        <taxon>Rosoideae incertae sedis</taxon>
        <taxon>Rubus</taxon>
    </lineage>
</organism>